<sequence>MTLIASIKAGNDEDIVSLCAVICAKCLLQVNLCVDLDNAKAICRSHGHCLLDGGYFVKISLAR</sequence>
<dbReference type="Proteomes" id="UP000887563">
    <property type="component" value="Unplaced"/>
</dbReference>
<dbReference type="AlphaFoldDB" id="A0A914NHP6"/>
<reference evidence="2" key="1">
    <citation type="submission" date="2022-11" db="UniProtKB">
        <authorList>
            <consortium name="WormBaseParasite"/>
        </authorList>
    </citation>
    <scope>IDENTIFICATION</scope>
</reference>
<organism evidence="1 2">
    <name type="scientific">Meloidogyne incognita</name>
    <name type="common">Southern root-knot nematode worm</name>
    <name type="synonym">Oxyuris incognita</name>
    <dbReference type="NCBI Taxonomy" id="6306"/>
    <lineage>
        <taxon>Eukaryota</taxon>
        <taxon>Metazoa</taxon>
        <taxon>Ecdysozoa</taxon>
        <taxon>Nematoda</taxon>
        <taxon>Chromadorea</taxon>
        <taxon>Rhabditida</taxon>
        <taxon>Tylenchina</taxon>
        <taxon>Tylenchomorpha</taxon>
        <taxon>Tylenchoidea</taxon>
        <taxon>Meloidogynidae</taxon>
        <taxon>Meloidogyninae</taxon>
        <taxon>Meloidogyne</taxon>
        <taxon>Meloidogyne incognita group</taxon>
    </lineage>
</organism>
<evidence type="ECO:0000313" key="2">
    <source>
        <dbReference type="WBParaSite" id="Minc3s06014g39185"/>
    </source>
</evidence>
<keyword evidence="1" id="KW-1185">Reference proteome</keyword>
<name>A0A914NHP6_MELIC</name>
<dbReference type="WBParaSite" id="Minc3s06014g39185">
    <property type="protein sequence ID" value="Minc3s06014g39185"/>
    <property type="gene ID" value="Minc3s06014g39185"/>
</dbReference>
<evidence type="ECO:0000313" key="1">
    <source>
        <dbReference type="Proteomes" id="UP000887563"/>
    </source>
</evidence>
<protein>
    <submittedName>
        <fullName evidence="2">Uncharacterized protein</fullName>
    </submittedName>
</protein>
<proteinExistence type="predicted"/>
<accession>A0A914NHP6</accession>